<reference evidence="13" key="1">
    <citation type="journal article" date="2019" name="Int. J. Syst. Evol. Microbiol.">
        <title>The Global Catalogue of Microorganisms (GCM) 10K type strain sequencing project: providing services to taxonomists for standard genome sequencing and annotation.</title>
        <authorList>
            <consortium name="The Broad Institute Genomics Platform"/>
            <consortium name="The Broad Institute Genome Sequencing Center for Infectious Disease"/>
            <person name="Wu L."/>
            <person name="Ma J."/>
        </authorList>
    </citation>
    <scope>NUCLEOTIDE SEQUENCE [LARGE SCALE GENOMIC DNA]</scope>
    <source>
        <strain evidence="13">NBRC 15640</strain>
    </source>
</reference>
<dbReference type="Pfam" id="PF04389">
    <property type="entry name" value="Peptidase_M28"/>
    <property type="match status" value="1"/>
</dbReference>
<dbReference type="SUPFAM" id="SSF53187">
    <property type="entry name" value="Zn-dependent exopeptidases"/>
    <property type="match status" value="1"/>
</dbReference>
<dbReference type="GO" id="GO:0046872">
    <property type="term" value="F:metal ion binding"/>
    <property type="evidence" value="ECO:0007669"/>
    <property type="project" value="UniProtKB-KW"/>
</dbReference>
<evidence type="ECO:0000259" key="11">
    <source>
        <dbReference type="Pfam" id="PF04389"/>
    </source>
</evidence>
<dbReference type="InterPro" id="IPR007484">
    <property type="entry name" value="Peptidase_M28"/>
</dbReference>
<dbReference type="Gene3D" id="3.40.630.10">
    <property type="entry name" value="Zn peptidases"/>
    <property type="match status" value="1"/>
</dbReference>
<evidence type="ECO:0000256" key="8">
    <source>
        <dbReference type="PIRSR" id="PIRSR036685-2"/>
    </source>
</evidence>
<feature type="chain" id="PRO_5043652437" evidence="9">
    <location>
        <begin position="20"/>
        <end position="633"/>
    </location>
</feature>
<feature type="disulfide bond" evidence="8">
    <location>
        <begin position="344"/>
        <end position="348"/>
    </location>
</feature>
<feature type="signal peptide" evidence="9">
    <location>
        <begin position="1"/>
        <end position="19"/>
    </location>
</feature>
<dbReference type="GO" id="GO:0004177">
    <property type="term" value="F:aminopeptidase activity"/>
    <property type="evidence" value="ECO:0007669"/>
    <property type="project" value="UniProtKB-KW"/>
</dbReference>
<gene>
    <name evidence="12" type="ORF">GCM10007932_55020</name>
</gene>
<dbReference type="InterPro" id="IPR007280">
    <property type="entry name" value="Peptidase_C_arc/bac"/>
</dbReference>
<proteinExistence type="predicted"/>
<feature type="domain" description="Peptidase C-terminal archaeal/bacterial" evidence="10">
    <location>
        <begin position="552"/>
        <end position="618"/>
    </location>
</feature>
<keyword evidence="3 7" id="KW-0479">Metal-binding</keyword>
<dbReference type="EMBL" id="BSNX01000075">
    <property type="protein sequence ID" value="GLQ76139.1"/>
    <property type="molecule type" value="Genomic_DNA"/>
</dbReference>
<evidence type="ECO:0000256" key="5">
    <source>
        <dbReference type="ARBA" id="ARBA00022801"/>
    </source>
</evidence>
<dbReference type="PANTHER" id="PTHR12147:SF56">
    <property type="entry name" value="AMINOPEPTIDASE YDR415C-RELATED"/>
    <property type="match status" value="1"/>
</dbReference>
<protein>
    <submittedName>
        <fullName evidence="12">Aminopeptidase</fullName>
    </submittedName>
</protein>
<feature type="domain" description="Peptidase M28" evidence="11">
    <location>
        <begin position="199"/>
        <end position="383"/>
    </location>
</feature>
<dbReference type="GO" id="GO:0008235">
    <property type="term" value="F:metalloexopeptidase activity"/>
    <property type="evidence" value="ECO:0007669"/>
    <property type="project" value="InterPro"/>
</dbReference>
<sequence>MKVKYLLLVTAISATNSIASQNTINPNEPTKAWITIGSDAIQHFTTAQEHKGLAFSSQTVQGVNGITVSEINTADINNLSELMHHEFKRCGGFFYHDSFEEAQAYAKQAANANQSFANFAAVNYTIDNESVTNAMMSETSQQNLTNTVNTLSNYYDRYYTSQSGYDAAKWIKDHWVQLSQARSDISVEFFNHSWKQPSVIATINGTTLADEIVVIGGHLDSINTRSPGNESAPGADDNASGISVLTETLNAIVKSGFKPKRTVKIIGYAAEEVGLRGSKAIAQSYKSSGKNVVGVAQFDMTGYKGTFNRDIVLITDYTNSGQNQFIRNLINKYLPNMTHGNSQCGYACSDHASWYNEGFPASMPAEANFHDSNPLIHTANDTQFDSSHAIKFAKLSVAFISELAKGTIAGTPPPPPPTGENELQNGVAKTNISGVAKAQNFYTFNVPAGASNLKFTTSGGTGDADLYVKFGSKPTLNSYDCKSTNSSNNEQCQIPNAQAGTYHVMVEAWSSISGVSLTASYTDSGNPPPTGIEPINETATNISVSRGQWQRYTQTLGEGYSNLTVTISGGSGDADLYVRHGAQSTFGQHDCRPYLNGNNENCPITSPQSGVWHIDIYGYSTTTGLTLNIKATP</sequence>
<keyword evidence="4 9" id="KW-0732">Signal</keyword>
<keyword evidence="8" id="KW-1015">Disulfide bond</keyword>
<keyword evidence="2" id="KW-0645">Protease</keyword>
<accession>A0AAV5P0S2</accession>
<dbReference type="InterPro" id="IPR045175">
    <property type="entry name" value="M28_fam"/>
</dbReference>
<evidence type="ECO:0000313" key="13">
    <source>
        <dbReference type="Proteomes" id="UP001156690"/>
    </source>
</evidence>
<dbReference type="AlphaFoldDB" id="A0AAV5P0S2"/>
<evidence type="ECO:0000256" key="9">
    <source>
        <dbReference type="SAM" id="SignalP"/>
    </source>
</evidence>
<evidence type="ECO:0000256" key="2">
    <source>
        <dbReference type="ARBA" id="ARBA00022670"/>
    </source>
</evidence>
<evidence type="ECO:0000256" key="1">
    <source>
        <dbReference type="ARBA" id="ARBA00022438"/>
    </source>
</evidence>
<dbReference type="RefSeq" id="WP_224055734.1">
    <property type="nucleotide sequence ID" value="NZ_AP025145.1"/>
</dbReference>
<keyword evidence="5" id="KW-0378">Hydrolase</keyword>
<evidence type="ECO:0000256" key="3">
    <source>
        <dbReference type="ARBA" id="ARBA00022723"/>
    </source>
</evidence>
<keyword evidence="1 12" id="KW-0031">Aminopeptidase</keyword>
<feature type="binding site" evidence="7">
    <location>
        <position position="377"/>
    </location>
    <ligand>
        <name>Zn(2+)</name>
        <dbReference type="ChEBI" id="CHEBI:29105"/>
        <label>2</label>
        <note>catalytic</note>
    </ligand>
</feature>
<keyword evidence="6 7" id="KW-0862">Zinc</keyword>
<feature type="binding site" evidence="7">
    <location>
        <position position="272"/>
    </location>
    <ligand>
        <name>Zn(2+)</name>
        <dbReference type="ChEBI" id="CHEBI:29105"/>
        <label>2</label>
        <note>catalytic</note>
    </ligand>
</feature>
<comment type="caution">
    <text evidence="12">The sequence shown here is derived from an EMBL/GenBank/DDBJ whole genome shotgun (WGS) entry which is preliminary data.</text>
</comment>
<feature type="domain" description="Peptidase C-terminal archaeal/bacterial" evidence="10">
    <location>
        <begin position="440"/>
        <end position="507"/>
    </location>
</feature>
<feature type="binding site" evidence="7">
    <location>
        <position position="299"/>
    </location>
    <ligand>
        <name>Zn(2+)</name>
        <dbReference type="ChEBI" id="CHEBI:29105"/>
        <label>1</label>
    </ligand>
</feature>
<dbReference type="GO" id="GO:0006508">
    <property type="term" value="P:proteolysis"/>
    <property type="evidence" value="ECO:0007669"/>
    <property type="project" value="UniProtKB-KW"/>
</dbReference>
<dbReference type="Gene3D" id="2.60.120.380">
    <property type="match status" value="2"/>
</dbReference>
<organism evidence="12 13">
    <name type="scientific">Vibrio penaeicida</name>
    <dbReference type="NCBI Taxonomy" id="104609"/>
    <lineage>
        <taxon>Bacteria</taxon>
        <taxon>Pseudomonadati</taxon>
        <taxon>Pseudomonadota</taxon>
        <taxon>Gammaproteobacteria</taxon>
        <taxon>Vibrionales</taxon>
        <taxon>Vibrionaceae</taxon>
        <taxon>Vibrio</taxon>
    </lineage>
</organism>
<dbReference type="Proteomes" id="UP001156690">
    <property type="component" value="Unassembled WGS sequence"/>
</dbReference>
<dbReference type="Pfam" id="PF04151">
    <property type="entry name" value="PPC"/>
    <property type="match status" value="2"/>
</dbReference>
<evidence type="ECO:0000313" key="12">
    <source>
        <dbReference type="EMBL" id="GLQ76139.1"/>
    </source>
</evidence>
<keyword evidence="13" id="KW-1185">Reference proteome</keyword>
<feature type="binding site" evidence="7">
    <location>
        <position position="237"/>
    </location>
    <ligand>
        <name>Zn(2+)</name>
        <dbReference type="ChEBI" id="CHEBI:29105"/>
        <label>1</label>
    </ligand>
</feature>
<name>A0AAV5P0S2_9VIBR</name>
<dbReference type="InterPro" id="IPR012189">
    <property type="entry name" value="Pept_M28E_Ap1"/>
</dbReference>
<evidence type="ECO:0000256" key="4">
    <source>
        <dbReference type="ARBA" id="ARBA00022729"/>
    </source>
</evidence>
<evidence type="ECO:0000256" key="6">
    <source>
        <dbReference type="ARBA" id="ARBA00022833"/>
    </source>
</evidence>
<feature type="binding site" evidence="7">
    <location>
        <position position="218"/>
    </location>
    <ligand>
        <name>Zn(2+)</name>
        <dbReference type="ChEBI" id="CHEBI:29105"/>
        <label>1</label>
    </ligand>
</feature>
<evidence type="ECO:0000259" key="10">
    <source>
        <dbReference type="Pfam" id="PF04151"/>
    </source>
</evidence>
<evidence type="ECO:0000256" key="7">
    <source>
        <dbReference type="PIRSR" id="PIRSR036685-1"/>
    </source>
</evidence>
<dbReference type="PIRSF" id="PIRSF036685">
    <property type="entry name" value="BacLeuNPeptidase"/>
    <property type="match status" value="1"/>
</dbReference>
<comment type="cofactor">
    <cofactor evidence="7">
        <name>Zn(2+)</name>
        <dbReference type="ChEBI" id="CHEBI:29105"/>
    </cofactor>
    <text evidence="7">Binds 2 Zn(2+) ions per subunit.</text>
</comment>
<dbReference type="PANTHER" id="PTHR12147">
    <property type="entry name" value="METALLOPEPTIDASE M28 FAMILY MEMBER"/>
    <property type="match status" value="1"/>
</dbReference>